<evidence type="ECO:0000313" key="3">
    <source>
        <dbReference type="Proteomes" id="UP001557470"/>
    </source>
</evidence>
<organism evidence="2 3">
    <name type="scientific">Umbra pygmaea</name>
    <name type="common">Eastern mudminnow</name>
    <dbReference type="NCBI Taxonomy" id="75934"/>
    <lineage>
        <taxon>Eukaryota</taxon>
        <taxon>Metazoa</taxon>
        <taxon>Chordata</taxon>
        <taxon>Craniata</taxon>
        <taxon>Vertebrata</taxon>
        <taxon>Euteleostomi</taxon>
        <taxon>Actinopterygii</taxon>
        <taxon>Neopterygii</taxon>
        <taxon>Teleostei</taxon>
        <taxon>Protacanthopterygii</taxon>
        <taxon>Esociformes</taxon>
        <taxon>Umbridae</taxon>
        <taxon>Umbra</taxon>
    </lineage>
</organism>
<dbReference type="Proteomes" id="UP001557470">
    <property type="component" value="Unassembled WGS sequence"/>
</dbReference>
<keyword evidence="3" id="KW-1185">Reference proteome</keyword>
<gene>
    <name evidence="2" type="ORF">UPYG_G00095490</name>
</gene>
<sequence length="229" mass="25407">MSDASHTSMVTVGVGQASRVDSVSRCSGNLHTREAPPGKQASSRRCGRLMHQSTLTLGSPLACEGSYTTTHTESFRGRAADGQPLIFHLRVPDYTSQHATQLKLNDRWTTKSQTHSRDVYAPKEVIPYNVLHSLGLNNRSRNRDGVAMREVTNPHEPTPYLTTYCSEHVGLSPAPSRCTGRPTIWHQHDILTGEVKSPAGPGKARRPSLERVLWATRRWENDCCSLQLN</sequence>
<evidence type="ECO:0000256" key="1">
    <source>
        <dbReference type="SAM" id="MobiDB-lite"/>
    </source>
</evidence>
<proteinExistence type="predicted"/>
<evidence type="ECO:0000313" key="2">
    <source>
        <dbReference type="EMBL" id="KAL0992592.1"/>
    </source>
</evidence>
<accession>A0ABD0XPJ6</accession>
<reference evidence="2 3" key="1">
    <citation type="submission" date="2024-06" db="EMBL/GenBank/DDBJ databases">
        <authorList>
            <person name="Pan Q."/>
            <person name="Wen M."/>
            <person name="Jouanno E."/>
            <person name="Zahm M."/>
            <person name="Klopp C."/>
            <person name="Cabau C."/>
            <person name="Louis A."/>
            <person name="Berthelot C."/>
            <person name="Parey E."/>
            <person name="Roest Crollius H."/>
            <person name="Montfort J."/>
            <person name="Robinson-Rechavi M."/>
            <person name="Bouchez O."/>
            <person name="Lampietro C."/>
            <person name="Lopez Roques C."/>
            <person name="Donnadieu C."/>
            <person name="Postlethwait J."/>
            <person name="Bobe J."/>
            <person name="Verreycken H."/>
            <person name="Guiguen Y."/>
        </authorList>
    </citation>
    <scope>NUCLEOTIDE SEQUENCE [LARGE SCALE GENOMIC DNA]</scope>
    <source>
        <strain evidence="2">Up_M1</strain>
        <tissue evidence="2">Testis</tissue>
    </source>
</reference>
<protein>
    <submittedName>
        <fullName evidence="2">Uncharacterized protein</fullName>
    </submittedName>
</protein>
<dbReference type="EMBL" id="JAGEUA010000003">
    <property type="protein sequence ID" value="KAL0992592.1"/>
    <property type="molecule type" value="Genomic_DNA"/>
</dbReference>
<dbReference type="AlphaFoldDB" id="A0ABD0XPJ6"/>
<feature type="region of interest" description="Disordered" evidence="1">
    <location>
        <begin position="21"/>
        <end position="46"/>
    </location>
</feature>
<name>A0ABD0XPJ6_UMBPY</name>
<feature type="compositionally biased region" description="Polar residues" evidence="1">
    <location>
        <begin position="21"/>
        <end position="30"/>
    </location>
</feature>
<comment type="caution">
    <text evidence="2">The sequence shown here is derived from an EMBL/GenBank/DDBJ whole genome shotgun (WGS) entry which is preliminary data.</text>
</comment>